<dbReference type="Proteomes" id="UP000594468">
    <property type="component" value="Chromosome"/>
</dbReference>
<keyword evidence="1" id="KW-0472">Membrane</keyword>
<feature type="transmembrane region" description="Helical" evidence="1">
    <location>
        <begin position="20"/>
        <end position="41"/>
    </location>
</feature>
<dbReference type="KEGG" id="pmet:G4Y79_18905"/>
<accession>A0A7S8E7G0</accession>
<evidence type="ECO:0000313" key="2">
    <source>
        <dbReference type="EMBL" id="QPC81740.1"/>
    </source>
</evidence>
<gene>
    <name evidence="2" type="ORF">G4Y79_18905</name>
</gene>
<dbReference type="EMBL" id="CP062983">
    <property type="protein sequence ID" value="QPC81740.1"/>
    <property type="molecule type" value="Genomic_DNA"/>
</dbReference>
<name>A0A7S8E7G0_9CHLR</name>
<dbReference type="RefSeq" id="WP_195169811.1">
    <property type="nucleotide sequence ID" value="NZ_CP062983.1"/>
</dbReference>
<sequence length="135" mass="14574">MYNAEQNANANVRPNTSRWILLFFIGMVAWTVQLVVGYVAGGLACSINSRMPFFALSIGGLLVAAVGIILSVRTMRREGSNDAVSLFDTDRETTIKTFLGIGGVILNSYFLALILFTGVSAAFFPACPYISMPLP</sequence>
<feature type="transmembrane region" description="Helical" evidence="1">
    <location>
        <begin position="53"/>
        <end position="72"/>
    </location>
</feature>
<keyword evidence="1" id="KW-1133">Transmembrane helix</keyword>
<organism evidence="2 3">
    <name type="scientific">Phototrophicus methaneseepsis</name>
    <dbReference type="NCBI Taxonomy" id="2710758"/>
    <lineage>
        <taxon>Bacteria</taxon>
        <taxon>Bacillati</taxon>
        <taxon>Chloroflexota</taxon>
        <taxon>Candidatus Thermofontia</taxon>
        <taxon>Phototrophicales</taxon>
        <taxon>Phototrophicaceae</taxon>
        <taxon>Phototrophicus</taxon>
    </lineage>
</organism>
<proteinExistence type="predicted"/>
<protein>
    <submittedName>
        <fullName evidence="2">Uncharacterized protein</fullName>
    </submittedName>
</protein>
<evidence type="ECO:0000313" key="3">
    <source>
        <dbReference type="Proteomes" id="UP000594468"/>
    </source>
</evidence>
<keyword evidence="1" id="KW-0812">Transmembrane</keyword>
<reference evidence="2 3" key="1">
    <citation type="submission" date="2020-02" db="EMBL/GenBank/DDBJ databases">
        <authorList>
            <person name="Zheng R.K."/>
            <person name="Sun C.M."/>
        </authorList>
    </citation>
    <scope>NUCLEOTIDE SEQUENCE [LARGE SCALE GENOMIC DNA]</scope>
    <source>
        <strain evidence="3">rifampicinis</strain>
    </source>
</reference>
<evidence type="ECO:0000256" key="1">
    <source>
        <dbReference type="SAM" id="Phobius"/>
    </source>
</evidence>
<keyword evidence="3" id="KW-1185">Reference proteome</keyword>
<dbReference type="AlphaFoldDB" id="A0A7S8E7G0"/>